<dbReference type="GO" id="GO:0032259">
    <property type="term" value="P:methylation"/>
    <property type="evidence" value="ECO:0007669"/>
    <property type="project" value="UniProtKB-KW"/>
</dbReference>
<organism evidence="6 7">
    <name type="scientific">Pseudovirgaria hyperparasitica</name>
    <dbReference type="NCBI Taxonomy" id="470096"/>
    <lineage>
        <taxon>Eukaryota</taxon>
        <taxon>Fungi</taxon>
        <taxon>Dikarya</taxon>
        <taxon>Ascomycota</taxon>
        <taxon>Pezizomycotina</taxon>
        <taxon>Dothideomycetes</taxon>
        <taxon>Dothideomycetes incertae sedis</taxon>
        <taxon>Acrospermales</taxon>
        <taxon>Acrospermaceae</taxon>
        <taxon>Pseudovirgaria</taxon>
    </lineage>
</organism>
<dbReference type="InterPro" id="IPR012967">
    <property type="entry name" value="COMT_dimerisation"/>
</dbReference>
<protein>
    <submittedName>
        <fullName evidence="6">S-adenosyl-L-methionine-dependent methyltransferase</fullName>
    </submittedName>
</protein>
<evidence type="ECO:0000313" key="7">
    <source>
        <dbReference type="Proteomes" id="UP000799437"/>
    </source>
</evidence>
<dbReference type="InterPro" id="IPR036390">
    <property type="entry name" value="WH_DNA-bd_sf"/>
</dbReference>
<dbReference type="Gene3D" id="1.10.10.10">
    <property type="entry name" value="Winged helix-like DNA-binding domain superfamily/Winged helix DNA-binding domain"/>
    <property type="match status" value="1"/>
</dbReference>
<dbReference type="Gene3D" id="3.40.50.150">
    <property type="entry name" value="Vaccinia Virus protein VP39"/>
    <property type="match status" value="1"/>
</dbReference>
<name>A0A6A6VTY2_9PEZI</name>
<dbReference type="PROSITE" id="PS00879">
    <property type="entry name" value="ODR_DC_2_2"/>
    <property type="match status" value="1"/>
</dbReference>
<dbReference type="InterPro" id="IPR022657">
    <property type="entry name" value="De-COase2_CS"/>
</dbReference>
<dbReference type="PANTHER" id="PTHR43712:SF1">
    <property type="entry name" value="HYPOTHETICAL O-METHYLTRANSFERASE (EUROFUNG)-RELATED"/>
    <property type="match status" value="1"/>
</dbReference>
<dbReference type="Pfam" id="PF08100">
    <property type="entry name" value="Dimerisation"/>
    <property type="match status" value="1"/>
</dbReference>
<keyword evidence="3" id="KW-0949">S-adenosyl-L-methionine</keyword>
<dbReference type="InterPro" id="IPR001077">
    <property type="entry name" value="COMT_C"/>
</dbReference>
<dbReference type="InterPro" id="IPR036388">
    <property type="entry name" value="WH-like_DNA-bd_sf"/>
</dbReference>
<reference evidence="6" key="1">
    <citation type="journal article" date="2020" name="Stud. Mycol.">
        <title>101 Dothideomycetes genomes: a test case for predicting lifestyles and emergence of pathogens.</title>
        <authorList>
            <person name="Haridas S."/>
            <person name="Albert R."/>
            <person name="Binder M."/>
            <person name="Bloem J."/>
            <person name="Labutti K."/>
            <person name="Salamov A."/>
            <person name="Andreopoulos B."/>
            <person name="Baker S."/>
            <person name="Barry K."/>
            <person name="Bills G."/>
            <person name="Bluhm B."/>
            <person name="Cannon C."/>
            <person name="Castanera R."/>
            <person name="Culley D."/>
            <person name="Daum C."/>
            <person name="Ezra D."/>
            <person name="Gonzalez J."/>
            <person name="Henrissat B."/>
            <person name="Kuo A."/>
            <person name="Liang C."/>
            <person name="Lipzen A."/>
            <person name="Lutzoni F."/>
            <person name="Magnuson J."/>
            <person name="Mondo S."/>
            <person name="Nolan M."/>
            <person name="Ohm R."/>
            <person name="Pangilinan J."/>
            <person name="Park H.-J."/>
            <person name="Ramirez L."/>
            <person name="Alfaro M."/>
            <person name="Sun H."/>
            <person name="Tritt A."/>
            <person name="Yoshinaga Y."/>
            <person name="Zwiers L.-H."/>
            <person name="Turgeon B."/>
            <person name="Goodwin S."/>
            <person name="Spatafora J."/>
            <person name="Crous P."/>
            <person name="Grigoriev I."/>
        </authorList>
    </citation>
    <scope>NUCLEOTIDE SEQUENCE</scope>
    <source>
        <strain evidence="6">CBS 121739</strain>
    </source>
</reference>
<evidence type="ECO:0000259" key="4">
    <source>
        <dbReference type="Pfam" id="PF00891"/>
    </source>
</evidence>
<dbReference type="InterPro" id="IPR016461">
    <property type="entry name" value="COMT-like"/>
</dbReference>
<accession>A0A6A6VTY2</accession>
<dbReference type="GO" id="GO:0046983">
    <property type="term" value="F:protein dimerization activity"/>
    <property type="evidence" value="ECO:0007669"/>
    <property type="project" value="InterPro"/>
</dbReference>
<dbReference type="OrthoDB" id="3340390at2759"/>
<dbReference type="Proteomes" id="UP000799437">
    <property type="component" value="Unassembled WGS sequence"/>
</dbReference>
<dbReference type="GeneID" id="54484017"/>
<dbReference type="EMBL" id="ML996599">
    <property type="protein sequence ID" value="KAF2752707.1"/>
    <property type="molecule type" value="Genomic_DNA"/>
</dbReference>
<dbReference type="PROSITE" id="PS51683">
    <property type="entry name" value="SAM_OMT_II"/>
    <property type="match status" value="1"/>
</dbReference>
<dbReference type="Pfam" id="PF00891">
    <property type="entry name" value="Methyltransf_2"/>
    <property type="match status" value="1"/>
</dbReference>
<dbReference type="PANTHER" id="PTHR43712">
    <property type="entry name" value="PUTATIVE (AFU_ORTHOLOGUE AFUA_4G14580)-RELATED"/>
    <property type="match status" value="1"/>
</dbReference>
<dbReference type="SUPFAM" id="SSF46785">
    <property type="entry name" value="Winged helix' DNA-binding domain"/>
    <property type="match status" value="1"/>
</dbReference>
<dbReference type="InterPro" id="IPR029063">
    <property type="entry name" value="SAM-dependent_MTases_sf"/>
</dbReference>
<evidence type="ECO:0000313" key="6">
    <source>
        <dbReference type="EMBL" id="KAF2752707.1"/>
    </source>
</evidence>
<feature type="domain" description="O-methyltransferase C-terminal" evidence="4">
    <location>
        <begin position="264"/>
        <end position="407"/>
    </location>
</feature>
<evidence type="ECO:0000256" key="1">
    <source>
        <dbReference type="ARBA" id="ARBA00022603"/>
    </source>
</evidence>
<keyword evidence="7" id="KW-1185">Reference proteome</keyword>
<gene>
    <name evidence="6" type="ORF">EJ05DRAFT_471219</name>
</gene>
<evidence type="ECO:0000256" key="3">
    <source>
        <dbReference type="ARBA" id="ARBA00022691"/>
    </source>
</evidence>
<evidence type="ECO:0000256" key="2">
    <source>
        <dbReference type="ARBA" id="ARBA00022679"/>
    </source>
</evidence>
<dbReference type="GO" id="GO:0008171">
    <property type="term" value="F:O-methyltransferase activity"/>
    <property type="evidence" value="ECO:0007669"/>
    <property type="project" value="InterPro"/>
</dbReference>
<keyword evidence="1 6" id="KW-0489">Methyltransferase</keyword>
<dbReference type="RefSeq" id="XP_033595158.1">
    <property type="nucleotide sequence ID" value="XM_033742963.1"/>
</dbReference>
<keyword evidence="2 6" id="KW-0808">Transferase</keyword>
<dbReference type="AlphaFoldDB" id="A0A6A6VTY2"/>
<sequence>MTTEAQILEAARRLNKVTFKTPHSPHRGVSELAAGFSPSETVSLESLICSIRDRDTRSSQGKISILESAKEIVRQLESPDGRAMELLMSFSIVPTLKIAMDMGVFKMLAIRSRITASEIAHQAKAEEEFVVRIMRVLVSIGVVTILSVRTYGSTRLSDFFTVPANAAGICVVNDQALRAVSRFSEYAAAHSYHNPTNTLTGPFQFALNTFESWFSWLSTRPHEAANFNLFMTGFRNSKPAWPMQFPAESIIFSGIPSSQDSSVTVVDVGGGFGHDLSLFAEKSTRKPGRLVCQDQESVIATVPSELAAGIEFVAHDFFREQPVRGARAYLLKHICHDWPHALALSILKNIKVAMEPGYSKILIMDLVMPEGKVPLAAASLDVAMMTGFSGAEREEKLWMELVDDAGLSVRKIWKGQDGDGLLEVVLEEDKDDITTKPRLTIAG</sequence>
<dbReference type="SUPFAM" id="SSF53335">
    <property type="entry name" value="S-adenosyl-L-methionine-dependent methyltransferases"/>
    <property type="match status" value="1"/>
</dbReference>
<evidence type="ECO:0000259" key="5">
    <source>
        <dbReference type="Pfam" id="PF08100"/>
    </source>
</evidence>
<proteinExistence type="predicted"/>
<feature type="domain" description="O-methyltransferase dimerisation" evidence="5">
    <location>
        <begin position="84"/>
        <end position="162"/>
    </location>
</feature>